<proteinExistence type="predicted"/>
<dbReference type="InterPro" id="IPR001647">
    <property type="entry name" value="HTH_TetR"/>
</dbReference>
<evidence type="ECO:0000259" key="5">
    <source>
        <dbReference type="PROSITE" id="PS50977"/>
    </source>
</evidence>
<keyword evidence="2 4" id="KW-0238">DNA-binding</keyword>
<dbReference type="SUPFAM" id="SSF46689">
    <property type="entry name" value="Homeodomain-like"/>
    <property type="match status" value="1"/>
</dbReference>
<dbReference type="RefSeq" id="WP_067644162.1">
    <property type="nucleotide sequence ID" value="NZ_CP015249.1"/>
</dbReference>
<dbReference type="PROSITE" id="PS50977">
    <property type="entry name" value="HTH_TETR_2"/>
    <property type="match status" value="1"/>
</dbReference>
<protein>
    <submittedName>
        <fullName evidence="6">TetR family transcriptional regulator</fullName>
    </submittedName>
</protein>
<dbReference type="PANTHER" id="PTHR47506">
    <property type="entry name" value="TRANSCRIPTIONAL REGULATORY PROTEIN"/>
    <property type="match status" value="1"/>
</dbReference>
<evidence type="ECO:0000313" key="7">
    <source>
        <dbReference type="Proteomes" id="UP000076830"/>
    </source>
</evidence>
<evidence type="ECO:0000256" key="4">
    <source>
        <dbReference type="PROSITE-ProRule" id="PRU00335"/>
    </source>
</evidence>
<keyword evidence="3" id="KW-0804">Transcription</keyword>
<dbReference type="Gene3D" id="1.10.10.60">
    <property type="entry name" value="Homeodomain-like"/>
    <property type="match status" value="1"/>
</dbReference>
<evidence type="ECO:0000256" key="3">
    <source>
        <dbReference type="ARBA" id="ARBA00023163"/>
    </source>
</evidence>
<feature type="DNA-binding region" description="H-T-H motif" evidence="4">
    <location>
        <begin position="32"/>
        <end position="51"/>
    </location>
</feature>
<gene>
    <name evidence="6" type="ORF">I596_713</name>
</gene>
<dbReference type="InterPro" id="IPR009057">
    <property type="entry name" value="Homeodomain-like_sf"/>
</dbReference>
<organism evidence="6 7">
    <name type="scientific">Dokdonella koreensis DS-123</name>
    <dbReference type="NCBI Taxonomy" id="1300342"/>
    <lineage>
        <taxon>Bacteria</taxon>
        <taxon>Pseudomonadati</taxon>
        <taxon>Pseudomonadota</taxon>
        <taxon>Gammaproteobacteria</taxon>
        <taxon>Lysobacterales</taxon>
        <taxon>Rhodanobacteraceae</taxon>
        <taxon>Dokdonella</taxon>
    </lineage>
</organism>
<dbReference type="InterPro" id="IPR036271">
    <property type="entry name" value="Tet_transcr_reg_TetR-rel_C_sf"/>
</dbReference>
<evidence type="ECO:0000256" key="2">
    <source>
        <dbReference type="ARBA" id="ARBA00023125"/>
    </source>
</evidence>
<sequence length="188" mass="20092">MRVSREQAALNRERVIEHASHLFRQHGFDGIGVADLMKSAGLTHGGFYGHFPSKEALAALTCEHAFAQAQARWSRLLADAGGDPLPALIEHYVSPRHRDDPGHGCALSSLGAEAHRRSPAVRRAFQHGLSGLLDLLTRAVRGRSAAARRRKALATLAGMVGAVVLARAVEDRALSDEILAATAEALVS</sequence>
<dbReference type="EMBL" id="CP015249">
    <property type="protein sequence ID" value="ANB16749.1"/>
    <property type="molecule type" value="Genomic_DNA"/>
</dbReference>
<dbReference type="Gene3D" id="1.10.357.10">
    <property type="entry name" value="Tetracycline Repressor, domain 2"/>
    <property type="match status" value="1"/>
</dbReference>
<dbReference type="KEGG" id="dko:I596_713"/>
<dbReference type="PATRIC" id="fig|1300342.3.peg.699"/>
<dbReference type="PANTHER" id="PTHR47506:SF7">
    <property type="entry name" value="TRANSCRIPTIONAL REGULATORY PROTEIN"/>
    <property type="match status" value="1"/>
</dbReference>
<reference evidence="6 7" key="1">
    <citation type="submission" date="2016-04" db="EMBL/GenBank/DDBJ databases">
        <title>Complete genome sequence of Dokdonella koreensis DS-123T.</title>
        <authorList>
            <person name="Kim J.F."/>
            <person name="Lee H."/>
            <person name="Kwak M.-J."/>
        </authorList>
    </citation>
    <scope>NUCLEOTIDE SEQUENCE [LARGE SCALE GENOMIC DNA]</scope>
    <source>
        <strain evidence="6 7">DS-123</strain>
    </source>
</reference>
<dbReference type="OrthoDB" id="9798857at2"/>
<dbReference type="GO" id="GO:0003677">
    <property type="term" value="F:DNA binding"/>
    <property type="evidence" value="ECO:0007669"/>
    <property type="project" value="UniProtKB-UniRule"/>
</dbReference>
<dbReference type="PRINTS" id="PR00455">
    <property type="entry name" value="HTHTETR"/>
</dbReference>
<dbReference type="Proteomes" id="UP000076830">
    <property type="component" value="Chromosome"/>
</dbReference>
<dbReference type="Pfam" id="PF00440">
    <property type="entry name" value="TetR_N"/>
    <property type="match status" value="1"/>
</dbReference>
<dbReference type="STRING" id="1300342.I596_713"/>
<name>A0A160DRI7_9GAMM</name>
<dbReference type="AlphaFoldDB" id="A0A160DRI7"/>
<keyword evidence="1" id="KW-0805">Transcription regulation</keyword>
<evidence type="ECO:0000313" key="6">
    <source>
        <dbReference type="EMBL" id="ANB16749.1"/>
    </source>
</evidence>
<keyword evidence="7" id="KW-1185">Reference proteome</keyword>
<dbReference type="SUPFAM" id="SSF48498">
    <property type="entry name" value="Tetracyclin repressor-like, C-terminal domain"/>
    <property type="match status" value="1"/>
</dbReference>
<feature type="domain" description="HTH tetR-type" evidence="5">
    <location>
        <begin position="9"/>
        <end position="69"/>
    </location>
</feature>
<evidence type="ECO:0000256" key="1">
    <source>
        <dbReference type="ARBA" id="ARBA00023015"/>
    </source>
</evidence>
<accession>A0A160DRI7</accession>